<dbReference type="InterPro" id="IPR024096">
    <property type="entry name" value="NO_sig/Golgi_transp_ligand-bd"/>
</dbReference>
<evidence type="ECO:0000256" key="1">
    <source>
        <dbReference type="ARBA" id="ARBA00004222"/>
    </source>
</evidence>
<dbReference type="AlphaFoldDB" id="A0AA35RHM4"/>
<comment type="caution">
    <text evidence="3">The sequence shown here is derived from an EMBL/GenBank/DDBJ whole genome shotgun (WGS) entry which is preliminary data.</text>
</comment>
<keyword evidence="4" id="KW-1185">Reference proteome</keyword>
<evidence type="ECO:0000313" key="3">
    <source>
        <dbReference type="EMBL" id="CAI8011655.1"/>
    </source>
</evidence>
<dbReference type="Proteomes" id="UP001174909">
    <property type="component" value="Unassembled WGS sequence"/>
</dbReference>
<sequence>MSVTTVQAETSQCLFEFLHMEIVSQLQQEAGPDKKGEVQQRLESLGHRVGESLVERTSRDHPRFKNELDAVVFMCKQFWVTAFNKNIDNLKTNHQDTYVLHDNAFRLLQHLSEGNQYREEAQTYLSFACGLLTGALSNVGIKCQVTAEVTKMPACTFQVKVLL</sequence>
<dbReference type="Pfam" id="PF04051">
    <property type="entry name" value="TRAPP"/>
    <property type="match status" value="1"/>
</dbReference>
<protein>
    <submittedName>
        <fullName evidence="3">Trafficking protein particle complex subunit 6b</fullName>
    </submittedName>
</protein>
<proteinExistence type="inferred from homology"/>
<name>A0AA35RHM4_GEOBA</name>
<dbReference type="Gene3D" id="3.30.1380.20">
    <property type="entry name" value="Trafficking protein particle complex subunit 3"/>
    <property type="match status" value="1"/>
</dbReference>
<gene>
    <name evidence="3" type="ORF">GBAR_LOCUS7490</name>
</gene>
<dbReference type="GO" id="GO:0006888">
    <property type="term" value="P:endoplasmic reticulum to Golgi vesicle-mediated transport"/>
    <property type="evidence" value="ECO:0007669"/>
    <property type="project" value="TreeGrafter"/>
</dbReference>
<accession>A0AA35RHM4</accession>
<dbReference type="InterPro" id="IPR037992">
    <property type="entry name" value="TRAPPC6/Trs33"/>
</dbReference>
<dbReference type="GO" id="GO:0005802">
    <property type="term" value="C:trans-Golgi network"/>
    <property type="evidence" value="ECO:0007669"/>
    <property type="project" value="TreeGrafter"/>
</dbReference>
<evidence type="ECO:0000313" key="4">
    <source>
        <dbReference type="Proteomes" id="UP001174909"/>
    </source>
</evidence>
<dbReference type="GO" id="GO:0005801">
    <property type="term" value="C:cis-Golgi network"/>
    <property type="evidence" value="ECO:0007669"/>
    <property type="project" value="TreeGrafter"/>
</dbReference>
<dbReference type="PANTHER" id="PTHR12817">
    <property type="entry name" value="TRAFFICKING PROTEIN PARTICLE COMPLEX SUBUNIT 6B"/>
    <property type="match status" value="1"/>
</dbReference>
<evidence type="ECO:0000256" key="2">
    <source>
        <dbReference type="ARBA" id="ARBA00006218"/>
    </source>
</evidence>
<comment type="subcellular location">
    <subcellularLocation>
        <location evidence="1">Golgi apparatus</location>
        <location evidence="1">cis-Golgi network</location>
    </subcellularLocation>
</comment>
<dbReference type="SUPFAM" id="SSF111126">
    <property type="entry name" value="Ligand-binding domain in the NO signalling and Golgi transport"/>
    <property type="match status" value="1"/>
</dbReference>
<comment type="similarity">
    <text evidence="2">Belongs to the TRAPP small subunits family. BET3 subfamily.</text>
</comment>
<dbReference type="PANTHER" id="PTHR12817:SF0">
    <property type="entry name" value="GEO08327P1"/>
    <property type="match status" value="1"/>
</dbReference>
<dbReference type="CDD" id="cd14944">
    <property type="entry name" value="TRAPPC6A_Trs33"/>
    <property type="match status" value="1"/>
</dbReference>
<dbReference type="EMBL" id="CASHTH010001114">
    <property type="protein sequence ID" value="CAI8011655.1"/>
    <property type="molecule type" value="Genomic_DNA"/>
</dbReference>
<reference evidence="3" key="1">
    <citation type="submission" date="2023-03" db="EMBL/GenBank/DDBJ databases">
        <authorList>
            <person name="Steffen K."/>
            <person name="Cardenas P."/>
        </authorList>
    </citation>
    <scope>NUCLEOTIDE SEQUENCE</scope>
</reference>
<organism evidence="3 4">
    <name type="scientific">Geodia barretti</name>
    <name type="common">Barrett's horny sponge</name>
    <dbReference type="NCBI Taxonomy" id="519541"/>
    <lineage>
        <taxon>Eukaryota</taxon>
        <taxon>Metazoa</taxon>
        <taxon>Porifera</taxon>
        <taxon>Demospongiae</taxon>
        <taxon>Heteroscleromorpha</taxon>
        <taxon>Tetractinellida</taxon>
        <taxon>Astrophorina</taxon>
        <taxon>Geodiidae</taxon>
        <taxon>Geodia</taxon>
    </lineage>
</organism>
<dbReference type="GO" id="GO:0030008">
    <property type="term" value="C:TRAPP complex"/>
    <property type="evidence" value="ECO:0007669"/>
    <property type="project" value="TreeGrafter"/>
</dbReference>
<dbReference type="InterPro" id="IPR007194">
    <property type="entry name" value="TRAPP_component"/>
</dbReference>